<keyword evidence="2" id="KW-1185">Reference proteome</keyword>
<dbReference type="EMBL" id="CP116346">
    <property type="protein sequence ID" value="WIT11177.1"/>
    <property type="molecule type" value="Genomic_DNA"/>
</dbReference>
<name>A0AA95NE56_9BURK</name>
<evidence type="ECO:0000313" key="2">
    <source>
        <dbReference type="Proteomes" id="UP001177769"/>
    </source>
</evidence>
<dbReference type="RefSeq" id="WP_285232256.1">
    <property type="nucleotide sequence ID" value="NZ_CP116346.1"/>
</dbReference>
<dbReference type="KEGG" id="pais:PFX98_20090"/>
<dbReference type="Pfam" id="PF06676">
    <property type="entry name" value="DUF1178"/>
    <property type="match status" value="1"/>
</dbReference>
<dbReference type="InterPro" id="IPR009562">
    <property type="entry name" value="DUF1178"/>
</dbReference>
<sequence>MLVLNLACEHGHRFEAWFGSAADYESQQERRLVACPLCGSQQVQRLPTAARLNVSHLRAEPKPASSMKDEQARVMAAVRQLMANTEDVGERFTEEARRIHYGETEERGIRGRATAEQTRELVEEGIAVLPLPMADVLKGTLQ</sequence>
<gene>
    <name evidence="1" type="ORF">PFX98_20090</name>
</gene>
<protein>
    <submittedName>
        <fullName evidence="1">DUF1178 family protein</fullName>
    </submittedName>
</protein>
<reference evidence="1" key="1">
    <citation type="submission" date="2023-01" db="EMBL/GenBank/DDBJ databases">
        <title>Whole genome sequence of Paucibacter sp. S2-9 isolated from pond sediment.</title>
        <authorList>
            <person name="Jung J.Y."/>
        </authorList>
    </citation>
    <scope>NUCLEOTIDE SEQUENCE</scope>
    <source>
        <strain evidence="1">S2-9</strain>
    </source>
</reference>
<evidence type="ECO:0000313" key="1">
    <source>
        <dbReference type="EMBL" id="WIT11177.1"/>
    </source>
</evidence>
<dbReference type="PIRSF" id="PIRSF032131">
    <property type="entry name" value="UCP032131"/>
    <property type="match status" value="1"/>
</dbReference>
<organism evidence="1 2">
    <name type="scientific">Paucibacter sediminis</name>
    <dbReference type="NCBI Taxonomy" id="3019553"/>
    <lineage>
        <taxon>Bacteria</taxon>
        <taxon>Pseudomonadati</taxon>
        <taxon>Pseudomonadota</taxon>
        <taxon>Betaproteobacteria</taxon>
        <taxon>Burkholderiales</taxon>
        <taxon>Sphaerotilaceae</taxon>
        <taxon>Roseateles</taxon>
    </lineage>
</organism>
<dbReference type="Proteomes" id="UP001177769">
    <property type="component" value="Chromosome"/>
</dbReference>
<dbReference type="AlphaFoldDB" id="A0AA95NE56"/>
<proteinExistence type="predicted"/>
<accession>A0AA95NE56</accession>